<keyword evidence="11" id="KW-1185">Reference proteome</keyword>
<dbReference type="CDD" id="cd23963">
    <property type="entry name" value="GT29_ST8SIA"/>
    <property type="match status" value="1"/>
</dbReference>
<keyword evidence="10" id="KW-0325">Glycoprotein</keyword>
<keyword evidence="9" id="KW-0472">Membrane</keyword>
<reference evidence="12" key="1">
    <citation type="submission" date="2025-08" db="UniProtKB">
        <authorList>
            <consortium name="RefSeq"/>
        </authorList>
    </citation>
    <scope>IDENTIFICATION</scope>
    <source>
        <tissue evidence="12">Testes</tissue>
    </source>
</reference>
<evidence type="ECO:0000256" key="4">
    <source>
        <dbReference type="ARBA" id="ARBA00022679"/>
    </source>
</evidence>
<dbReference type="PANTHER" id="PTHR11987">
    <property type="entry name" value="ALPHA-2,8-SIALYLTRANSFERASE"/>
    <property type="match status" value="1"/>
</dbReference>
<dbReference type="Proteomes" id="UP000694865">
    <property type="component" value="Unplaced"/>
</dbReference>
<keyword evidence="7" id="KW-1133">Transmembrane helix</keyword>
<dbReference type="Gene3D" id="3.90.1480.20">
    <property type="entry name" value="Glycosyl transferase family 29"/>
    <property type="match status" value="1"/>
</dbReference>
<evidence type="ECO:0000256" key="3">
    <source>
        <dbReference type="ARBA" id="ARBA00022676"/>
    </source>
</evidence>
<organism evidence="11 12">
    <name type="scientific">Saccoglossus kowalevskii</name>
    <name type="common">Acorn worm</name>
    <dbReference type="NCBI Taxonomy" id="10224"/>
    <lineage>
        <taxon>Eukaryota</taxon>
        <taxon>Metazoa</taxon>
        <taxon>Hemichordata</taxon>
        <taxon>Enteropneusta</taxon>
        <taxon>Harrimaniidae</taxon>
        <taxon>Saccoglossus</taxon>
    </lineage>
</organism>
<keyword evidence="3" id="KW-0328">Glycosyltransferase</keyword>
<keyword evidence="6" id="KW-0735">Signal-anchor</keyword>
<evidence type="ECO:0000256" key="7">
    <source>
        <dbReference type="ARBA" id="ARBA00022989"/>
    </source>
</evidence>
<dbReference type="Pfam" id="PF00777">
    <property type="entry name" value="Glyco_transf_29"/>
    <property type="match status" value="1"/>
</dbReference>
<dbReference type="InterPro" id="IPR038578">
    <property type="entry name" value="GT29-like_sf"/>
</dbReference>
<comment type="similarity">
    <text evidence="2">Belongs to the glycosyltransferase 29 family.</text>
</comment>
<keyword evidence="4" id="KW-0808">Transferase</keyword>
<protein>
    <submittedName>
        <fullName evidence="12">Alpha-2,8-sialyltransferase 8F-like</fullName>
    </submittedName>
</protein>
<dbReference type="GeneID" id="102804434"/>
<accession>A0ABM0MWS7</accession>
<dbReference type="PANTHER" id="PTHR11987:SF53">
    <property type="entry name" value="ALPHA-2,8-SIALYLTRANSFERASE 8F-LIKE"/>
    <property type="match status" value="1"/>
</dbReference>
<keyword evidence="5" id="KW-0812">Transmembrane</keyword>
<evidence type="ECO:0000256" key="2">
    <source>
        <dbReference type="ARBA" id="ARBA00006003"/>
    </source>
</evidence>
<evidence type="ECO:0000256" key="5">
    <source>
        <dbReference type="ARBA" id="ARBA00022692"/>
    </source>
</evidence>
<dbReference type="InterPro" id="IPR001675">
    <property type="entry name" value="Glyco_trans_29"/>
</dbReference>
<dbReference type="InterPro" id="IPR050943">
    <property type="entry name" value="Glycosyltr_29_Sialyltrsf"/>
</dbReference>
<dbReference type="RefSeq" id="XP_006824468.1">
    <property type="nucleotide sequence ID" value="XM_006824405.1"/>
</dbReference>
<evidence type="ECO:0000256" key="10">
    <source>
        <dbReference type="ARBA" id="ARBA00023180"/>
    </source>
</evidence>
<evidence type="ECO:0000256" key="9">
    <source>
        <dbReference type="ARBA" id="ARBA00023136"/>
    </source>
</evidence>
<name>A0ABM0MWS7_SACKO</name>
<keyword evidence="8" id="KW-0333">Golgi apparatus</keyword>
<evidence type="ECO:0000256" key="1">
    <source>
        <dbReference type="ARBA" id="ARBA00004323"/>
    </source>
</evidence>
<evidence type="ECO:0000256" key="8">
    <source>
        <dbReference type="ARBA" id="ARBA00023034"/>
    </source>
</evidence>
<sequence>MTQTYALWGFATYYQPGQNKNVEYICRPDSSNDIIPVDDVIENDIQVPEQSNVVINLHKQNASHGTDKKAADWSRVEEKSEETLRIEHEKRIEGEKQKLHDILDKRVQIYNQNKLLMKRLSELGKSLSRWKMNITRMWMLRRQLDSQLNQTYFILTRQNTPLGERFFNSNHQKPVQMTVVKRALLPLTSPFSDVTRYKSCGVVGNGAILRNSHCGVEIDSLDFIMRSDLQPIDQYKDDAGRKTNLVSISPNTNAVKILNIYGNFDVPFLVKAASEYSGYVLWIPNSRNVSNNMAFKIAQHINKQTSQRLQTLLLNVAYPENFRRFWRLRGTVLSSSMTLISIGFTICETIHVFGVWPFEFDEKMSAIPSLYSSDLPAHHGKGENLTSEFELLTQLHDQGILRLHVGKCI</sequence>
<evidence type="ECO:0000313" key="12">
    <source>
        <dbReference type="RefSeq" id="XP_006824468.1"/>
    </source>
</evidence>
<evidence type="ECO:0000313" key="11">
    <source>
        <dbReference type="Proteomes" id="UP000694865"/>
    </source>
</evidence>
<proteinExistence type="inferred from homology"/>
<gene>
    <name evidence="12" type="primary">LOC102804434</name>
</gene>
<comment type="subcellular location">
    <subcellularLocation>
        <location evidence="1">Golgi apparatus membrane</location>
        <topology evidence="1">Single-pass type II membrane protein</topology>
    </subcellularLocation>
</comment>
<evidence type="ECO:0000256" key="6">
    <source>
        <dbReference type="ARBA" id="ARBA00022968"/>
    </source>
</evidence>